<keyword evidence="2" id="KW-1185">Reference proteome</keyword>
<sequence>MGSPGSSSPDYFGERCEVEESSVREAGFYSLPLEREVFFRFVAYFVAVG</sequence>
<dbReference type="Proteomes" id="UP001152798">
    <property type="component" value="Chromosome 6"/>
</dbReference>
<evidence type="ECO:0000313" key="1">
    <source>
        <dbReference type="EMBL" id="CAH1405103.1"/>
    </source>
</evidence>
<accession>A0A9P0HLV8</accession>
<dbReference type="EMBL" id="OV725082">
    <property type="protein sequence ID" value="CAH1405103.1"/>
    <property type="molecule type" value="Genomic_DNA"/>
</dbReference>
<organism evidence="1 2">
    <name type="scientific">Nezara viridula</name>
    <name type="common">Southern green stink bug</name>
    <name type="synonym">Cimex viridulus</name>
    <dbReference type="NCBI Taxonomy" id="85310"/>
    <lineage>
        <taxon>Eukaryota</taxon>
        <taxon>Metazoa</taxon>
        <taxon>Ecdysozoa</taxon>
        <taxon>Arthropoda</taxon>
        <taxon>Hexapoda</taxon>
        <taxon>Insecta</taxon>
        <taxon>Pterygota</taxon>
        <taxon>Neoptera</taxon>
        <taxon>Paraneoptera</taxon>
        <taxon>Hemiptera</taxon>
        <taxon>Heteroptera</taxon>
        <taxon>Panheteroptera</taxon>
        <taxon>Pentatomomorpha</taxon>
        <taxon>Pentatomoidea</taxon>
        <taxon>Pentatomidae</taxon>
        <taxon>Pentatominae</taxon>
        <taxon>Nezara</taxon>
    </lineage>
</organism>
<reference evidence="1" key="1">
    <citation type="submission" date="2022-01" db="EMBL/GenBank/DDBJ databases">
        <authorList>
            <person name="King R."/>
        </authorList>
    </citation>
    <scope>NUCLEOTIDE SEQUENCE</scope>
</reference>
<evidence type="ECO:0000313" key="2">
    <source>
        <dbReference type="Proteomes" id="UP001152798"/>
    </source>
</evidence>
<name>A0A9P0HLV8_NEZVI</name>
<gene>
    <name evidence="1" type="ORF">NEZAVI_LOCUS13388</name>
</gene>
<protein>
    <submittedName>
        <fullName evidence="1">Uncharacterized protein</fullName>
    </submittedName>
</protein>
<proteinExistence type="predicted"/>
<dbReference type="AlphaFoldDB" id="A0A9P0HLV8"/>